<gene>
    <name evidence="11" type="primary">CYP82A4</name>
    <name evidence="11" type="ORF">QJS10_CPB17g02555</name>
</gene>
<dbReference type="PANTHER" id="PTHR47947:SF26">
    <property type="entry name" value="CYTOCHROME P450"/>
    <property type="match status" value="1"/>
</dbReference>
<evidence type="ECO:0000256" key="5">
    <source>
        <dbReference type="ARBA" id="ARBA00022723"/>
    </source>
</evidence>
<evidence type="ECO:0000313" key="11">
    <source>
        <dbReference type="EMBL" id="KAK1293070.1"/>
    </source>
</evidence>
<comment type="cofactor">
    <cofactor evidence="1">
        <name>heme</name>
        <dbReference type="ChEBI" id="CHEBI:30413"/>
    </cofactor>
</comment>
<evidence type="ECO:0000256" key="7">
    <source>
        <dbReference type="ARBA" id="ARBA00023002"/>
    </source>
</evidence>
<dbReference type="InterPro" id="IPR050651">
    <property type="entry name" value="Plant_Cytochrome_P450_Monoox"/>
</dbReference>
<dbReference type="Gene3D" id="1.10.630.10">
    <property type="entry name" value="Cytochrome P450"/>
    <property type="match status" value="1"/>
</dbReference>
<organism evidence="11 12">
    <name type="scientific">Acorus calamus</name>
    <name type="common">Sweet flag</name>
    <dbReference type="NCBI Taxonomy" id="4465"/>
    <lineage>
        <taxon>Eukaryota</taxon>
        <taxon>Viridiplantae</taxon>
        <taxon>Streptophyta</taxon>
        <taxon>Embryophyta</taxon>
        <taxon>Tracheophyta</taxon>
        <taxon>Spermatophyta</taxon>
        <taxon>Magnoliopsida</taxon>
        <taxon>Liliopsida</taxon>
        <taxon>Acoraceae</taxon>
        <taxon>Acorus</taxon>
    </lineage>
</organism>
<keyword evidence="9" id="KW-0472">Membrane</keyword>
<reference evidence="11" key="1">
    <citation type="journal article" date="2023" name="Nat. Commun.">
        <title>Diploid and tetraploid genomes of Acorus and the evolution of monocots.</title>
        <authorList>
            <person name="Ma L."/>
            <person name="Liu K.W."/>
            <person name="Li Z."/>
            <person name="Hsiao Y.Y."/>
            <person name="Qi Y."/>
            <person name="Fu T."/>
            <person name="Tang G.D."/>
            <person name="Zhang D."/>
            <person name="Sun W.H."/>
            <person name="Liu D.K."/>
            <person name="Li Y."/>
            <person name="Chen G.Z."/>
            <person name="Liu X.D."/>
            <person name="Liao X.Y."/>
            <person name="Jiang Y.T."/>
            <person name="Yu X."/>
            <person name="Hao Y."/>
            <person name="Huang J."/>
            <person name="Zhao X.W."/>
            <person name="Ke S."/>
            <person name="Chen Y.Y."/>
            <person name="Wu W.L."/>
            <person name="Hsu J.L."/>
            <person name="Lin Y.F."/>
            <person name="Huang M.D."/>
            <person name="Li C.Y."/>
            <person name="Huang L."/>
            <person name="Wang Z.W."/>
            <person name="Zhao X."/>
            <person name="Zhong W.Y."/>
            <person name="Peng D.H."/>
            <person name="Ahmad S."/>
            <person name="Lan S."/>
            <person name="Zhang J.S."/>
            <person name="Tsai W.C."/>
            <person name="Van de Peer Y."/>
            <person name="Liu Z.J."/>
        </authorList>
    </citation>
    <scope>NUCLEOTIDE SEQUENCE</scope>
    <source>
        <strain evidence="11">CP</strain>
    </source>
</reference>
<evidence type="ECO:0000256" key="6">
    <source>
        <dbReference type="ARBA" id="ARBA00022989"/>
    </source>
</evidence>
<dbReference type="PANTHER" id="PTHR47947">
    <property type="entry name" value="CYTOCHROME P450 82C3-RELATED"/>
    <property type="match status" value="1"/>
</dbReference>
<keyword evidence="12" id="KW-1185">Reference proteome</keyword>
<evidence type="ECO:0000256" key="8">
    <source>
        <dbReference type="ARBA" id="ARBA00023004"/>
    </source>
</evidence>
<comment type="subcellular location">
    <subcellularLocation>
        <location evidence="2">Membrane</location>
    </subcellularLocation>
</comment>
<evidence type="ECO:0000256" key="1">
    <source>
        <dbReference type="ARBA" id="ARBA00001971"/>
    </source>
</evidence>
<dbReference type="InterPro" id="IPR036396">
    <property type="entry name" value="Cyt_P450_sf"/>
</dbReference>
<accession>A0AAV9CVZ1</accession>
<dbReference type="PRINTS" id="PR00463">
    <property type="entry name" value="EP450I"/>
</dbReference>
<name>A0AAV9CVZ1_ACOCL</name>
<keyword evidence="6" id="KW-1133">Transmembrane helix</keyword>
<evidence type="ECO:0000256" key="10">
    <source>
        <dbReference type="SAM" id="MobiDB-lite"/>
    </source>
</evidence>
<dbReference type="AlphaFoldDB" id="A0AAV9CVZ1"/>
<dbReference type="Proteomes" id="UP001180020">
    <property type="component" value="Unassembled WGS sequence"/>
</dbReference>
<reference evidence="11" key="2">
    <citation type="submission" date="2023-06" db="EMBL/GenBank/DDBJ databases">
        <authorList>
            <person name="Ma L."/>
            <person name="Liu K.-W."/>
            <person name="Li Z."/>
            <person name="Hsiao Y.-Y."/>
            <person name="Qi Y."/>
            <person name="Fu T."/>
            <person name="Tang G."/>
            <person name="Zhang D."/>
            <person name="Sun W.-H."/>
            <person name="Liu D.-K."/>
            <person name="Li Y."/>
            <person name="Chen G.-Z."/>
            <person name="Liu X.-D."/>
            <person name="Liao X.-Y."/>
            <person name="Jiang Y.-T."/>
            <person name="Yu X."/>
            <person name="Hao Y."/>
            <person name="Huang J."/>
            <person name="Zhao X.-W."/>
            <person name="Ke S."/>
            <person name="Chen Y.-Y."/>
            <person name="Wu W.-L."/>
            <person name="Hsu J.-L."/>
            <person name="Lin Y.-F."/>
            <person name="Huang M.-D."/>
            <person name="Li C.-Y."/>
            <person name="Huang L."/>
            <person name="Wang Z.-W."/>
            <person name="Zhao X."/>
            <person name="Zhong W.-Y."/>
            <person name="Peng D.-H."/>
            <person name="Ahmad S."/>
            <person name="Lan S."/>
            <person name="Zhang J.-S."/>
            <person name="Tsai W.-C."/>
            <person name="Van De Peer Y."/>
            <person name="Liu Z.-J."/>
        </authorList>
    </citation>
    <scope>NUCLEOTIDE SEQUENCE</scope>
    <source>
        <strain evidence="11">CP</strain>
        <tissue evidence="11">Leaves</tissue>
    </source>
</reference>
<protein>
    <submittedName>
        <fullName evidence="11">Cytochrome P450 82A4</fullName>
    </submittedName>
</protein>
<dbReference type="GO" id="GO:0016020">
    <property type="term" value="C:membrane"/>
    <property type="evidence" value="ECO:0007669"/>
    <property type="project" value="UniProtKB-SubCell"/>
</dbReference>
<evidence type="ECO:0000256" key="3">
    <source>
        <dbReference type="ARBA" id="ARBA00022617"/>
    </source>
</evidence>
<keyword evidence="5" id="KW-0479">Metal-binding</keyword>
<proteinExistence type="predicted"/>
<evidence type="ECO:0000256" key="9">
    <source>
        <dbReference type="ARBA" id="ARBA00023136"/>
    </source>
</evidence>
<keyword evidence="8" id="KW-0408">Iron</keyword>
<dbReference type="GO" id="GO:0016705">
    <property type="term" value="F:oxidoreductase activity, acting on paired donors, with incorporation or reduction of molecular oxygen"/>
    <property type="evidence" value="ECO:0007669"/>
    <property type="project" value="InterPro"/>
</dbReference>
<evidence type="ECO:0000256" key="2">
    <source>
        <dbReference type="ARBA" id="ARBA00004370"/>
    </source>
</evidence>
<sequence length="150" mass="16142">MGARIRSVLDYAPPQTRPWIFLSHCKPYLHAFSHSFSFITTHAIQNPIPRTSTTTKAHPNHTEPAPSSATSPSSAAPAHSAALAALADEHGPIFSLRLGARRTVDMSGLAEAKECFTSNDRALAGRPNSTASRIMGYDCTMIGFSPYGPY</sequence>
<dbReference type="GO" id="GO:0020037">
    <property type="term" value="F:heme binding"/>
    <property type="evidence" value="ECO:0007669"/>
    <property type="project" value="InterPro"/>
</dbReference>
<keyword evidence="4" id="KW-0812">Transmembrane</keyword>
<evidence type="ECO:0000313" key="12">
    <source>
        <dbReference type="Proteomes" id="UP001180020"/>
    </source>
</evidence>
<keyword evidence="3" id="KW-0349">Heme</keyword>
<keyword evidence="7" id="KW-0560">Oxidoreductase</keyword>
<comment type="caution">
    <text evidence="11">The sequence shown here is derived from an EMBL/GenBank/DDBJ whole genome shotgun (WGS) entry which is preliminary data.</text>
</comment>
<dbReference type="SUPFAM" id="SSF48264">
    <property type="entry name" value="Cytochrome P450"/>
    <property type="match status" value="1"/>
</dbReference>
<dbReference type="GO" id="GO:0005506">
    <property type="term" value="F:iron ion binding"/>
    <property type="evidence" value="ECO:0007669"/>
    <property type="project" value="InterPro"/>
</dbReference>
<dbReference type="InterPro" id="IPR002401">
    <property type="entry name" value="Cyt_P450_E_grp-I"/>
</dbReference>
<evidence type="ECO:0000256" key="4">
    <source>
        <dbReference type="ARBA" id="ARBA00022692"/>
    </source>
</evidence>
<dbReference type="EMBL" id="JAUJYO010000017">
    <property type="protein sequence ID" value="KAK1293070.1"/>
    <property type="molecule type" value="Genomic_DNA"/>
</dbReference>
<feature type="region of interest" description="Disordered" evidence="10">
    <location>
        <begin position="49"/>
        <end position="75"/>
    </location>
</feature>
<feature type="compositionally biased region" description="Low complexity" evidence="10">
    <location>
        <begin position="64"/>
        <end position="75"/>
    </location>
</feature>
<dbReference type="GO" id="GO:0004497">
    <property type="term" value="F:monooxygenase activity"/>
    <property type="evidence" value="ECO:0007669"/>
    <property type="project" value="InterPro"/>
</dbReference>